<keyword evidence="3" id="KW-0032">Aminotransferase</keyword>
<evidence type="ECO:0000256" key="1">
    <source>
        <dbReference type="ARBA" id="ARBA00022898"/>
    </source>
</evidence>
<reference evidence="4" key="1">
    <citation type="journal article" date="2019" name="Int. J. Syst. Evol. Microbiol.">
        <title>The Global Catalogue of Microorganisms (GCM) 10K type strain sequencing project: providing services to taxonomists for standard genome sequencing and annotation.</title>
        <authorList>
            <consortium name="The Broad Institute Genomics Platform"/>
            <consortium name="The Broad Institute Genome Sequencing Center for Infectious Disease"/>
            <person name="Wu L."/>
            <person name="Ma J."/>
        </authorList>
    </citation>
    <scope>NUCLEOTIDE SEQUENCE [LARGE SCALE GENOMIC DNA]</scope>
    <source>
        <strain evidence="4">CECT 7477</strain>
    </source>
</reference>
<dbReference type="SUPFAM" id="SSF53383">
    <property type="entry name" value="PLP-dependent transferases"/>
    <property type="match status" value="1"/>
</dbReference>
<protein>
    <submittedName>
        <fullName evidence="3">Aminotransferase class V-fold PLP-dependent enzyme</fullName>
    </submittedName>
</protein>
<dbReference type="RefSeq" id="WP_192463439.1">
    <property type="nucleotide sequence ID" value="NZ_JACYFJ010000008.1"/>
</dbReference>
<name>A0ABV8JR11_9FLAO</name>
<evidence type="ECO:0000313" key="4">
    <source>
        <dbReference type="Proteomes" id="UP001595814"/>
    </source>
</evidence>
<keyword evidence="1" id="KW-0663">Pyridoxal phosphate</keyword>
<dbReference type="InterPro" id="IPR000192">
    <property type="entry name" value="Aminotrans_V_dom"/>
</dbReference>
<dbReference type="Gene3D" id="3.90.1150.10">
    <property type="entry name" value="Aspartate Aminotransferase, domain 1"/>
    <property type="match status" value="1"/>
</dbReference>
<keyword evidence="4" id="KW-1185">Reference proteome</keyword>
<keyword evidence="3" id="KW-0808">Transferase</keyword>
<dbReference type="InterPro" id="IPR015421">
    <property type="entry name" value="PyrdxlP-dep_Trfase_major"/>
</dbReference>
<dbReference type="PANTHER" id="PTHR43586:SF15">
    <property type="entry name" value="BLR3095 PROTEIN"/>
    <property type="match status" value="1"/>
</dbReference>
<organism evidence="3 4">
    <name type="scientific">Euzebyella saccharophila</name>
    <dbReference type="NCBI Taxonomy" id="679664"/>
    <lineage>
        <taxon>Bacteria</taxon>
        <taxon>Pseudomonadati</taxon>
        <taxon>Bacteroidota</taxon>
        <taxon>Flavobacteriia</taxon>
        <taxon>Flavobacteriales</taxon>
        <taxon>Flavobacteriaceae</taxon>
        <taxon>Euzebyella</taxon>
    </lineage>
</organism>
<sequence>MKQVRKDFPVLQRYLYANTASAGLLSEPLMTWRQEHDLDFLIGGSNFKTKATQELLPQVKETVASFFGSKLENTALVQSFSLALNILLEGLSKNEKVLLVKDDYPSVNWPFESRDFTIDYAILDANVEDHILKKLETGSFGVLALSLVQWASGIKIGLPFLREVKKAYPNLLIIVDGTQFCGTADFNFEAAPIDVLGASAYKWLISGYGNGFMLFKDGIEERFHLKTLGFYASNGNLEGKNTIPFCKHFEPGHLDTLNFGSLKFSLEYLEKIGLETIESHLKKLSLKSMEGLKEMNLLSTEIVSRKEQSTIFNIPGNEAYLKKLESKDLVCSHRGNGIRLSFHFYNTEEDVEETLKILQSTS</sequence>
<accession>A0ABV8JR11</accession>
<comment type="caution">
    <text evidence="3">The sequence shown here is derived from an EMBL/GenBank/DDBJ whole genome shotgun (WGS) entry which is preliminary data.</text>
</comment>
<dbReference type="Proteomes" id="UP001595814">
    <property type="component" value="Unassembled WGS sequence"/>
</dbReference>
<dbReference type="GO" id="GO:0008483">
    <property type="term" value="F:transaminase activity"/>
    <property type="evidence" value="ECO:0007669"/>
    <property type="project" value="UniProtKB-KW"/>
</dbReference>
<evidence type="ECO:0000259" key="2">
    <source>
        <dbReference type="Pfam" id="PF00266"/>
    </source>
</evidence>
<proteinExistence type="predicted"/>
<dbReference type="Gene3D" id="3.40.640.10">
    <property type="entry name" value="Type I PLP-dependent aspartate aminotransferase-like (Major domain)"/>
    <property type="match status" value="1"/>
</dbReference>
<dbReference type="EMBL" id="JBHSAW010000008">
    <property type="protein sequence ID" value="MFC4096551.1"/>
    <property type="molecule type" value="Genomic_DNA"/>
</dbReference>
<dbReference type="PANTHER" id="PTHR43586">
    <property type="entry name" value="CYSTEINE DESULFURASE"/>
    <property type="match status" value="1"/>
</dbReference>
<dbReference type="InterPro" id="IPR015422">
    <property type="entry name" value="PyrdxlP-dep_Trfase_small"/>
</dbReference>
<feature type="domain" description="Aminotransferase class V" evidence="2">
    <location>
        <begin position="50"/>
        <end position="352"/>
    </location>
</feature>
<gene>
    <name evidence="3" type="ORF">ACFOUT_11745</name>
</gene>
<dbReference type="InterPro" id="IPR015424">
    <property type="entry name" value="PyrdxlP-dep_Trfase"/>
</dbReference>
<dbReference type="Pfam" id="PF00266">
    <property type="entry name" value="Aminotran_5"/>
    <property type="match status" value="1"/>
</dbReference>
<evidence type="ECO:0000313" key="3">
    <source>
        <dbReference type="EMBL" id="MFC4096551.1"/>
    </source>
</evidence>